<dbReference type="Proteomes" id="UP000298061">
    <property type="component" value="Unassembled WGS sequence"/>
</dbReference>
<sequence>MEKTVELKKAVKTVLRPLRSPLIPTTSHNHACQSNQDLSTSHDARTAKQLCKDKDKLQKHAERARNTKRKASQKALLRAQLEALPTFIIKHKGKITVRTCALIRSLSELSMPQGNTYPVISLVLESAGLRVIGAFDRHSLGQKAYTDAINQLGQAAFDALSPEEKGWALLFIWAGCGMHKELNAMKYGAEALKAWWDSDSAKALSAFPPIPLYNKDNAATAADLTASTSKIHAKTISSRGGIKAAELAGSIMWNQNSKKGQQDIYC</sequence>
<feature type="coiled-coil region" evidence="1">
    <location>
        <begin position="47"/>
        <end position="74"/>
    </location>
</feature>
<gene>
    <name evidence="2" type="ORF">EWM64_g6821</name>
</gene>
<proteinExistence type="predicted"/>
<dbReference type="AlphaFoldDB" id="A0A4Y9ZQZ3"/>
<keyword evidence="3" id="KW-1185">Reference proteome</keyword>
<evidence type="ECO:0000313" key="2">
    <source>
        <dbReference type="EMBL" id="TFY77192.1"/>
    </source>
</evidence>
<name>A0A4Y9ZQZ3_9AGAM</name>
<evidence type="ECO:0000313" key="3">
    <source>
        <dbReference type="Proteomes" id="UP000298061"/>
    </source>
</evidence>
<dbReference type="STRING" id="135208.A0A4Y9ZQZ3"/>
<accession>A0A4Y9ZQZ3</accession>
<dbReference type="EMBL" id="SFCI01000980">
    <property type="protein sequence ID" value="TFY77192.1"/>
    <property type="molecule type" value="Genomic_DNA"/>
</dbReference>
<dbReference type="OrthoDB" id="3052721at2759"/>
<organism evidence="2 3">
    <name type="scientific">Hericium alpestre</name>
    <dbReference type="NCBI Taxonomy" id="135208"/>
    <lineage>
        <taxon>Eukaryota</taxon>
        <taxon>Fungi</taxon>
        <taxon>Dikarya</taxon>
        <taxon>Basidiomycota</taxon>
        <taxon>Agaricomycotina</taxon>
        <taxon>Agaricomycetes</taxon>
        <taxon>Russulales</taxon>
        <taxon>Hericiaceae</taxon>
        <taxon>Hericium</taxon>
    </lineage>
</organism>
<comment type="caution">
    <text evidence="2">The sequence shown here is derived from an EMBL/GenBank/DDBJ whole genome shotgun (WGS) entry which is preliminary data.</text>
</comment>
<keyword evidence="1" id="KW-0175">Coiled coil</keyword>
<evidence type="ECO:0000256" key="1">
    <source>
        <dbReference type="SAM" id="Coils"/>
    </source>
</evidence>
<reference evidence="2 3" key="1">
    <citation type="submission" date="2019-02" db="EMBL/GenBank/DDBJ databases">
        <title>Genome sequencing of the rare red list fungi Hericium alpestre (H. flagellum).</title>
        <authorList>
            <person name="Buettner E."/>
            <person name="Kellner H."/>
        </authorList>
    </citation>
    <scope>NUCLEOTIDE SEQUENCE [LARGE SCALE GENOMIC DNA]</scope>
    <source>
        <strain evidence="2 3">DSM 108284</strain>
    </source>
</reference>
<protein>
    <submittedName>
        <fullName evidence="2">Uncharacterized protein</fullName>
    </submittedName>
</protein>